<dbReference type="EMBL" id="MHMV01000017">
    <property type="protein sequence ID" value="OGZ34621.1"/>
    <property type="molecule type" value="Genomic_DNA"/>
</dbReference>
<evidence type="ECO:0000256" key="1">
    <source>
        <dbReference type="SAM" id="MobiDB-lite"/>
    </source>
</evidence>
<feature type="domain" description="Helix-turn-helix" evidence="2">
    <location>
        <begin position="5"/>
        <end position="53"/>
    </location>
</feature>
<feature type="region of interest" description="Disordered" evidence="1">
    <location>
        <begin position="55"/>
        <end position="78"/>
    </location>
</feature>
<feature type="compositionally biased region" description="Basic and acidic residues" evidence="1">
    <location>
        <begin position="55"/>
        <end position="72"/>
    </location>
</feature>
<name>A0A1G2FAN2_9BACT</name>
<sequence>MPKLITAKELGKYLKLSDSTIYKLASNGELPGFKIGDSWRFDFNEIVAMIKERTKKEKNKEGGKRDVEDESLKYQSSV</sequence>
<dbReference type="AlphaFoldDB" id="A0A1G2FAN2"/>
<proteinExistence type="predicted"/>
<evidence type="ECO:0000313" key="4">
    <source>
        <dbReference type="Proteomes" id="UP000177725"/>
    </source>
</evidence>
<dbReference type="InterPro" id="IPR041657">
    <property type="entry name" value="HTH_17"/>
</dbReference>
<dbReference type="Pfam" id="PF12728">
    <property type="entry name" value="HTH_17"/>
    <property type="match status" value="1"/>
</dbReference>
<evidence type="ECO:0000259" key="2">
    <source>
        <dbReference type="Pfam" id="PF12728"/>
    </source>
</evidence>
<dbReference type="GO" id="GO:0003677">
    <property type="term" value="F:DNA binding"/>
    <property type="evidence" value="ECO:0007669"/>
    <property type="project" value="InterPro"/>
</dbReference>
<accession>A0A1G2FAN2</accession>
<organism evidence="3 4">
    <name type="scientific">Candidatus Portnoybacteria bacterium RBG_13_41_18</name>
    <dbReference type="NCBI Taxonomy" id="1801991"/>
    <lineage>
        <taxon>Bacteria</taxon>
        <taxon>Candidatus Portnoyibacteriota</taxon>
    </lineage>
</organism>
<reference evidence="3 4" key="1">
    <citation type="journal article" date="2016" name="Nat. Commun.">
        <title>Thousands of microbial genomes shed light on interconnected biogeochemical processes in an aquifer system.</title>
        <authorList>
            <person name="Anantharaman K."/>
            <person name="Brown C.T."/>
            <person name="Hug L.A."/>
            <person name="Sharon I."/>
            <person name="Castelle C.J."/>
            <person name="Probst A.J."/>
            <person name="Thomas B.C."/>
            <person name="Singh A."/>
            <person name="Wilkins M.J."/>
            <person name="Karaoz U."/>
            <person name="Brodie E.L."/>
            <person name="Williams K.H."/>
            <person name="Hubbard S.S."/>
            <person name="Banfield J.F."/>
        </authorList>
    </citation>
    <scope>NUCLEOTIDE SEQUENCE [LARGE SCALE GENOMIC DNA]</scope>
</reference>
<protein>
    <recommendedName>
        <fullName evidence="2">Helix-turn-helix domain-containing protein</fullName>
    </recommendedName>
</protein>
<dbReference type="NCBIfam" id="TIGR01764">
    <property type="entry name" value="excise"/>
    <property type="match status" value="1"/>
</dbReference>
<dbReference type="SUPFAM" id="SSF46955">
    <property type="entry name" value="Putative DNA-binding domain"/>
    <property type="match status" value="1"/>
</dbReference>
<dbReference type="InterPro" id="IPR010093">
    <property type="entry name" value="SinI_DNA-bd"/>
</dbReference>
<gene>
    <name evidence="3" type="ORF">A2174_02450</name>
</gene>
<dbReference type="Proteomes" id="UP000177725">
    <property type="component" value="Unassembled WGS sequence"/>
</dbReference>
<comment type="caution">
    <text evidence="3">The sequence shown here is derived from an EMBL/GenBank/DDBJ whole genome shotgun (WGS) entry which is preliminary data.</text>
</comment>
<evidence type="ECO:0000313" key="3">
    <source>
        <dbReference type="EMBL" id="OGZ34621.1"/>
    </source>
</evidence>
<dbReference type="InterPro" id="IPR009061">
    <property type="entry name" value="DNA-bd_dom_put_sf"/>
</dbReference>